<evidence type="ECO:0000313" key="3">
    <source>
        <dbReference type="Proteomes" id="UP001501444"/>
    </source>
</evidence>
<dbReference type="EMBL" id="BAAARV010000102">
    <property type="protein sequence ID" value="GAA2386811.1"/>
    <property type="molecule type" value="Genomic_DNA"/>
</dbReference>
<dbReference type="PROSITE" id="PS51257">
    <property type="entry name" value="PROKAR_LIPOPROTEIN"/>
    <property type="match status" value="1"/>
</dbReference>
<name>A0ABP5UTA8_9ACTN</name>
<keyword evidence="1" id="KW-0732">Signal</keyword>
<evidence type="ECO:0000256" key="1">
    <source>
        <dbReference type="SAM" id="SignalP"/>
    </source>
</evidence>
<keyword evidence="3" id="KW-1185">Reference proteome</keyword>
<sequence>MRKLSKAMRVAAVVVAVGAGTLAVTGTPAFASGCSGSYTDSGRGYLGGPCTGYPSYFHLHSAATCIPMGSGSSYGVTGPRASISGTSKVLCQVGYYASSGHVVVENN</sequence>
<comment type="caution">
    <text evidence="2">The sequence shown here is derived from an EMBL/GenBank/DDBJ whole genome shotgun (WGS) entry which is preliminary data.</text>
</comment>
<accession>A0ABP5UTA8</accession>
<feature type="signal peptide" evidence="1">
    <location>
        <begin position="1"/>
        <end position="31"/>
    </location>
</feature>
<protein>
    <submittedName>
        <fullName evidence="2">Uncharacterized protein</fullName>
    </submittedName>
</protein>
<reference evidence="3" key="1">
    <citation type="journal article" date="2019" name="Int. J. Syst. Evol. Microbiol.">
        <title>The Global Catalogue of Microorganisms (GCM) 10K type strain sequencing project: providing services to taxonomists for standard genome sequencing and annotation.</title>
        <authorList>
            <consortium name="The Broad Institute Genomics Platform"/>
            <consortium name="The Broad Institute Genome Sequencing Center for Infectious Disease"/>
            <person name="Wu L."/>
            <person name="Ma J."/>
        </authorList>
    </citation>
    <scope>NUCLEOTIDE SEQUENCE [LARGE SCALE GENOMIC DNA]</scope>
    <source>
        <strain evidence="3">JCM 3272</strain>
    </source>
</reference>
<gene>
    <name evidence="2" type="ORF">GCM10010170_097430</name>
</gene>
<dbReference type="RefSeq" id="WP_344619548.1">
    <property type="nucleotide sequence ID" value="NZ_BAAARV010000102.1"/>
</dbReference>
<proteinExistence type="predicted"/>
<evidence type="ECO:0000313" key="2">
    <source>
        <dbReference type="EMBL" id="GAA2386811.1"/>
    </source>
</evidence>
<dbReference type="Proteomes" id="UP001501444">
    <property type="component" value="Unassembled WGS sequence"/>
</dbReference>
<feature type="chain" id="PRO_5047515623" evidence="1">
    <location>
        <begin position="32"/>
        <end position="107"/>
    </location>
</feature>
<organism evidence="2 3">
    <name type="scientific">Dactylosporangium salmoneum</name>
    <dbReference type="NCBI Taxonomy" id="53361"/>
    <lineage>
        <taxon>Bacteria</taxon>
        <taxon>Bacillati</taxon>
        <taxon>Actinomycetota</taxon>
        <taxon>Actinomycetes</taxon>
        <taxon>Micromonosporales</taxon>
        <taxon>Micromonosporaceae</taxon>
        <taxon>Dactylosporangium</taxon>
    </lineage>
</organism>